<dbReference type="InterPro" id="IPR000387">
    <property type="entry name" value="Tyr_Pase_dom"/>
</dbReference>
<keyword evidence="6" id="KW-1185">Reference proteome</keyword>
<evidence type="ECO:0000256" key="3">
    <source>
        <dbReference type="PROSITE-ProRule" id="PRU00023"/>
    </source>
</evidence>
<gene>
    <name evidence="5" type="ORF">CTAYLR_006598</name>
</gene>
<organism evidence="5 6">
    <name type="scientific">Chrysophaeum taylorii</name>
    <dbReference type="NCBI Taxonomy" id="2483200"/>
    <lineage>
        <taxon>Eukaryota</taxon>
        <taxon>Sar</taxon>
        <taxon>Stramenopiles</taxon>
        <taxon>Ochrophyta</taxon>
        <taxon>Pelagophyceae</taxon>
        <taxon>Pelagomonadales</taxon>
        <taxon>Pelagomonadaceae</taxon>
        <taxon>Chrysophaeum</taxon>
    </lineage>
</organism>
<dbReference type="SMART" id="SM00248">
    <property type="entry name" value="ANK"/>
    <property type="match status" value="4"/>
</dbReference>
<dbReference type="SUPFAM" id="SSF48403">
    <property type="entry name" value="Ankyrin repeat"/>
    <property type="match status" value="1"/>
</dbReference>
<dbReference type="SUPFAM" id="SSF52799">
    <property type="entry name" value="(Phosphotyrosine protein) phosphatases II"/>
    <property type="match status" value="1"/>
</dbReference>
<evidence type="ECO:0000259" key="4">
    <source>
        <dbReference type="PROSITE" id="PS50056"/>
    </source>
</evidence>
<dbReference type="InterPro" id="IPR036770">
    <property type="entry name" value="Ankyrin_rpt-contain_sf"/>
</dbReference>
<dbReference type="InterPro" id="IPR020422">
    <property type="entry name" value="TYR_PHOSPHATASE_DUAL_dom"/>
</dbReference>
<dbReference type="PANTHER" id="PTHR24198">
    <property type="entry name" value="ANKYRIN REPEAT AND PROTEIN KINASE DOMAIN-CONTAINING PROTEIN"/>
    <property type="match status" value="1"/>
</dbReference>
<dbReference type="InterPro" id="IPR000340">
    <property type="entry name" value="Dual-sp_phosphatase_cat-dom"/>
</dbReference>
<dbReference type="Pfam" id="PF00782">
    <property type="entry name" value="DSPc"/>
    <property type="match status" value="1"/>
</dbReference>
<dbReference type="EMBL" id="JAQMWT010000050">
    <property type="protein sequence ID" value="KAJ8612453.1"/>
    <property type="molecule type" value="Genomic_DNA"/>
</dbReference>
<comment type="caution">
    <text evidence="5">The sequence shown here is derived from an EMBL/GenBank/DDBJ whole genome shotgun (WGS) entry which is preliminary data.</text>
</comment>
<feature type="repeat" description="ANK" evidence="3">
    <location>
        <begin position="429"/>
        <end position="453"/>
    </location>
</feature>
<keyword evidence="1" id="KW-0677">Repeat</keyword>
<reference evidence="5" key="1">
    <citation type="submission" date="2023-01" db="EMBL/GenBank/DDBJ databases">
        <title>Metagenome sequencing of chrysophaentin producing Chrysophaeum taylorii.</title>
        <authorList>
            <person name="Davison J."/>
            <person name="Bewley C."/>
        </authorList>
    </citation>
    <scope>NUCLEOTIDE SEQUENCE</scope>
    <source>
        <strain evidence="5">NIES-1699</strain>
    </source>
</reference>
<feature type="repeat" description="ANK" evidence="3">
    <location>
        <begin position="359"/>
        <end position="391"/>
    </location>
</feature>
<dbReference type="Pfam" id="PF00023">
    <property type="entry name" value="Ank"/>
    <property type="match status" value="1"/>
</dbReference>
<dbReference type="AlphaFoldDB" id="A0AAD7UM84"/>
<evidence type="ECO:0000256" key="2">
    <source>
        <dbReference type="ARBA" id="ARBA00023043"/>
    </source>
</evidence>
<dbReference type="Proteomes" id="UP001230188">
    <property type="component" value="Unassembled WGS sequence"/>
</dbReference>
<feature type="domain" description="Tyrosine specific protein phosphatases" evidence="4">
    <location>
        <begin position="594"/>
        <end position="640"/>
    </location>
</feature>
<dbReference type="SMART" id="SM00195">
    <property type="entry name" value="DSPc"/>
    <property type="match status" value="1"/>
</dbReference>
<evidence type="ECO:0000313" key="6">
    <source>
        <dbReference type="Proteomes" id="UP001230188"/>
    </source>
</evidence>
<sequence length="672" mass="75845">MYGKASQRVVEQRREVAEARLVPEEAKWSSVPKKAIKGVFDNVLLTLDLQAGADGKNAVVRGWKDPIAAHDAAVEQVEVQMRVVDVLRKELKAKKRMHRNWETAWHLSNERPEELDEFLQLRPKMGNFRERVALMKKTEDKVKAEQEWKLYHEIKSKCERLLEARDAFREIAREKDEAFERMKAADQQLETLVEIETEKAENISEDHAYADERGEPISELFVGVKPGVVLTEINGTSLRELPWGDIEELVQRSRRPHSIQFERYDYRYSPLRGVWESVEVVRSRGRWVEDPRASKELFCQYCRDGDASAVRRALEEGMDVGATDATLCTGLHHAAAKDRVGAMEVLLAANASIEARNANKQTPLLSACRCGTTDAATLLLNRGASVDARDGDGRTAFVLSVQSGNIEMLEILLNLVQDPARRHAPDKIWGWTPLHHAAAVADAPMVALLLESGDASPYDRAKDQRRPLDLANNANVFALLDARIRGDPAQCVLERSEDSGELWLGSRHAAYPKFAADRRFDAILSVFDRATKDAKLEWLASKEDDDCCLEHHELCCNLQKPAVEDDRQSWCALAVHLRPAIGFLDDALKRERTVLVHCDLGETTSFAVVLAYMITKRRVRLKDAVARLAGIRRCLVLTPSFEAGLADLECEFDKRKLQRLEARLRDSPVLAL</sequence>
<dbReference type="PROSITE" id="PS50056">
    <property type="entry name" value="TYR_PHOSPHATASE_2"/>
    <property type="match status" value="1"/>
</dbReference>
<dbReference type="InterPro" id="IPR002110">
    <property type="entry name" value="Ankyrin_rpt"/>
</dbReference>
<dbReference type="InterPro" id="IPR029021">
    <property type="entry name" value="Prot-tyrosine_phosphatase-like"/>
</dbReference>
<dbReference type="PANTHER" id="PTHR24198:SF165">
    <property type="entry name" value="ANKYRIN REPEAT-CONTAINING PROTEIN-RELATED"/>
    <property type="match status" value="1"/>
</dbReference>
<dbReference type="Gene3D" id="3.90.190.10">
    <property type="entry name" value="Protein tyrosine phosphatase superfamily"/>
    <property type="match status" value="1"/>
</dbReference>
<dbReference type="PROSITE" id="PS50297">
    <property type="entry name" value="ANK_REP_REGION"/>
    <property type="match status" value="2"/>
</dbReference>
<accession>A0AAD7UM84</accession>
<dbReference type="Gene3D" id="1.25.40.20">
    <property type="entry name" value="Ankyrin repeat-containing domain"/>
    <property type="match status" value="2"/>
</dbReference>
<name>A0AAD7UM84_9STRA</name>
<dbReference type="CDD" id="cd14498">
    <property type="entry name" value="DSP"/>
    <property type="match status" value="1"/>
</dbReference>
<evidence type="ECO:0000313" key="5">
    <source>
        <dbReference type="EMBL" id="KAJ8612453.1"/>
    </source>
</evidence>
<dbReference type="Pfam" id="PF12796">
    <property type="entry name" value="Ank_2"/>
    <property type="match status" value="1"/>
</dbReference>
<protein>
    <recommendedName>
        <fullName evidence="4">Tyrosine specific protein phosphatases domain-containing protein</fullName>
    </recommendedName>
</protein>
<evidence type="ECO:0000256" key="1">
    <source>
        <dbReference type="ARBA" id="ARBA00022737"/>
    </source>
</evidence>
<proteinExistence type="predicted"/>
<dbReference type="PROSITE" id="PS50088">
    <property type="entry name" value="ANK_REPEAT"/>
    <property type="match status" value="2"/>
</dbReference>
<keyword evidence="2 3" id="KW-0040">ANK repeat</keyword>